<dbReference type="Gene3D" id="1.20.120.1780">
    <property type="entry name" value="UbiA prenyltransferase"/>
    <property type="match status" value="1"/>
</dbReference>
<reference evidence="7" key="1">
    <citation type="submission" date="2022-04" db="EMBL/GenBank/DDBJ databases">
        <authorList>
            <person name="Ren T."/>
        </authorList>
    </citation>
    <scope>NUCLEOTIDE SEQUENCE</scope>
    <source>
        <strain evidence="7">F63249</strain>
    </source>
</reference>
<dbReference type="InterPro" id="IPR044878">
    <property type="entry name" value="UbiA_sf"/>
</dbReference>
<gene>
    <name evidence="7" type="ORF">MUY34_15720</name>
</gene>
<keyword evidence="3 6" id="KW-0812">Transmembrane</keyword>
<dbReference type="CDD" id="cd13961">
    <property type="entry name" value="PT_UbiA_DGGGPS"/>
    <property type="match status" value="1"/>
</dbReference>
<dbReference type="Gene3D" id="1.10.357.140">
    <property type="entry name" value="UbiA prenyltransferase"/>
    <property type="match status" value="1"/>
</dbReference>
<evidence type="ECO:0000256" key="3">
    <source>
        <dbReference type="ARBA" id="ARBA00022692"/>
    </source>
</evidence>
<feature type="transmembrane region" description="Helical" evidence="6">
    <location>
        <begin position="112"/>
        <end position="129"/>
    </location>
</feature>
<dbReference type="RefSeq" id="WP_248413815.1">
    <property type="nucleotide sequence ID" value="NZ_JALPQF010000020.1"/>
</dbReference>
<evidence type="ECO:0000313" key="7">
    <source>
        <dbReference type="EMBL" id="MCK8482082.1"/>
    </source>
</evidence>
<accession>A0ABT0HD25</accession>
<feature type="transmembrane region" description="Helical" evidence="6">
    <location>
        <begin position="141"/>
        <end position="160"/>
    </location>
</feature>
<feature type="transmembrane region" description="Helical" evidence="6">
    <location>
        <begin position="12"/>
        <end position="28"/>
    </location>
</feature>
<name>A0ABT0HD25_9FLAO</name>
<proteinExistence type="predicted"/>
<dbReference type="InterPro" id="IPR000537">
    <property type="entry name" value="UbiA_prenyltransferase"/>
</dbReference>
<dbReference type="PANTHER" id="PTHR42723">
    <property type="entry name" value="CHLOROPHYLL SYNTHASE"/>
    <property type="match status" value="1"/>
</dbReference>
<dbReference type="EMBL" id="JALPQF010000020">
    <property type="protein sequence ID" value="MCK8482082.1"/>
    <property type="molecule type" value="Genomic_DNA"/>
</dbReference>
<evidence type="ECO:0000256" key="2">
    <source>
        <dbReference type="ARBA" id="ARBA00022475"/>
    </source>
</evidence>
<evidence type="ECO:0000256" key="5">
    <source>
        <dbReference type="ARBA" id="ARBA00023136"/>
    </source>
</evidence>
<feature type="transmembrane region" description="Helical" evidence="6">
    <location>
        <begin position="172"/>
        <end position="191"/>
    </location>
</feature>
<feature type="transmembrane region" description="Helical" evidence="6">
    <location>
        <begin position="40"/>
        <end position="59"/>
    </location>
</feature>
<protein>
    <submittedName>
        <fullName evidence="7">Geranylgeranylglycerol-phosphate geranylgeranyltransferase</fullName>
    </submittedName>
</protein>
<keyword evidence="8" id="KW-1185">Reference proteome</keyword>
<comment type="subcellular location">
    <subcellularLocation>
        <location evidence="1">Membrane</location>
        <topology evidence="1">Multi-pass membrane protein</topology>
    </subcellularLocation>
</comment>
<feature type="transmembrane region" description="Helical" evidence="6">
    <location>
        <begin position="224"/>
        <end position="245"/>
    </location>
</feature>
<dbReference type="NCBIfam" id="NF009512">
    <property type="entry name" value="PRK12872.1-1"/>
    <property type="match status" value="1"/>
</dbReference>
<evidence type="ECO:0000256" key="1">
    <source>
        <dbReference type="ARBA" id="ARBA00004141"/>
    </source>
</evidence>
<comment type="caution">
    <text evidence="7">The sequence shown here is derived from an EMBL/GenBank/DDBJ whole genome shotgun (WGS) entry which is preliminary data.</text>
</comment>
<organism evidence="7 8">
    <name type="scientific">Psychroserpens algicola</name>
    <dbReference type="NCBI Taxonomy" id="1719034"/>
    <lineage>
        <taxon>Bacteria</taxon>
        <taxon>Pseudomonadati</taxon>
        <taxon>Bacteroidota</taxon>
        <taxon>Flavobacteriia</taxon>
        <taxon>Flavobacteriales</taxon>
        <taxon>Flavobacteriaceae</taxon>
        <taxon>Psychroserpens</taxon>
    </lineage>
</organism>
<dbReference type="Proteomes" id="UP001203687">
    <property type="component" value="Unassembled WGS sequence"/>
</dbReference>
<feature type="transmembrane region" description="Helical" evidence="6">
    <location>
        <begin position="86"/>
        <end position="106"/>
    </location>
</feature>
<keyword evidence="2" id="KW-1003">Cell membrane</keyword>
<evidence type="ECO:0000256" key="4">
    <source>
        <dbReference type="ARBA" id="ARBA00022989"/>
    </source>
</evidence>
<sequence length="304" mass="33823">MLSILNLIRWKNLVMIIIAQVLIKYALFEPYAPITVLDTTHFILLVLTTLCIAAAGNIINDIYDVDTDLVNKPDQVVIGKQISESFAYILFFTLNIIGVLLGLYLSHSIGESSFFSIFVIISILLYVYASYLKGTVLIGNLLISFLVAMSIIIVGVFDILPAAVPQIRDTQIIFLQIAGVYALFAFLINLVREIIKDIQDVDGDYKAGMNTLPIAIGRERANKIAFALSMLPIGALIYVIVTFLYTNLIVVGYFLCFVIAPLLYCTIKMFSAEHKSHYTHLSMMYKIILGLGLVSLVLLPLLLK</sequence>
<feature type="transmembrane region" description="Helical" evidence="6">
    <location>
        <begin position="251"/>
        <end position="271"/>
    </location>
</feature>
<evidence type="ECO:0000256" key="6">
    <source>
        <dbReference type="SAM" id="Phobius"/>
    </source>
</evidence>
<feature type="transmembrane region" description="Helical" evidence="6">
    <location>
        <begin position="283"/>
        <end position="303"/>
    </location>
</feature>
<keyword evidence="5 6" id="KW-0472">Membrane</keyword>
<dbReference type="InterPro" id="IPR050475">
    <property type="entry name" value="Prenyltransferase_related"/>
</dbReference>
<keyword evidence="4 6" id="KW-1133">Transmembrane helix</keyword>
<evidence type="ECO:0000313" key="8">
    <source>
        <dbReference type="Proteomes" id="UP001203687"/>
    </source>
</evidence>
<dbReference type="PANTHER" id="PTHR42723:SF1">
    <property type="entry name" value="CHLOROPHYLL SYNTHASE, CHLOROPLASTIC"/>
    <property type="match status" value="1"/>
</dbReference>
<dbReference type="Pfam" id="PF01040">
    <property type="entry name" value="UbiA"/>
    <property type="match status" value="1"/>
</dbReference>